<dbReference type="InterPro" id="IPR029062">
    <property type="entry name" value="Class_I_gatase-like"/>
</dbReference>
<dbReference type="SUPFAM" id="SSF52317">
    <property type="entry name" value="Class I glutamine amidotransferase-like"/>
    <property type="match status" value="1"/>
</dbReference>
<dbReference type="EMBL" id="JBEPLW010000001">
    <property type="protein sequence ID" value="MET3574133.1"/>
    <property type="molecule type" value="Genomic_DNA"/>
</dbReference>
<dbReference type="RefSeq" id="WP_354194069.1">
    <property type="nucleotide sequence ID" value="NZ_JBEPLW010000001.1"/>
</dbReference>
<protein>
    <submittedName>
        <fullName evidence="3">Anthranilate synthase/aminodeoxychorismate synthase-like glutamine amidotransferase</fullName>
    </submittedName>
</protein>
<dbReference type="InterPro" id="IPR017926">
    <property type="entry name" value="GATASE"/>
</dbReference>
<dbReference type="Gene3D" id="3.40.50.880">
    <property type="match status" value="1"/>
</dbReference>
<keyword evidence="1" id="KW-0315">Glutamine amidotransferase</keyword>
<evidence type="ECO:0000256" key="1">
    <source>
        <dbReference type="ARBA" id="ARBA00022962"/>
    </source>
</evidence>
<dbReference type="NCBIfam" id="TIGR00566">
    <property type="entry name" value="trpG_papA"/>
    <property type="match status" value="1"/>
</dbReference>
<evidence type="ECO:0000313" key="3">
    <source>
        <dbReference type="EMBL" id="MET3574133.1"/>
    </source>
</evidence>
<dbReference type="PANTHER" id="PTHR43418">
    <property type="entry name" value="MULTIFUNCTIONAL TRYPTOPHAN BIOSYNTHESIS PROTEIN-RELATED"/>
    <property type="match status" value="1"/>
</dbReference>
<dbReference type="InterPro" id="IPR050472">
    <property type="entry name" value="Anth_synth/Amidotransfase"/>
</dbReference>
<dbReference type="Proteomes" id="UP001549099">
    <property type="component" value="Unassembled WGS sequence"/>
</dbReference>
<sequence length="201" mass="21818">MILLLDHEDSFTHNLAGAFAMLGEEVRILAAGEATPDQVRQFDPAAIVLSSGAGTPADWPQSLEIVRTFGKEVPTLGVSLGQLIIGEVYGADARRQTRSIRHGKSVAVRHERGGLFAYIPQPFRAMCCHSAVLGRDSLPLELCADAFSVEDGAVMAMRHTAHPVYGLQFHPESVGTERGDRLLAAFLEEAREFRGRQVPNG</sequence>
<dbReference type="PANTHER" id="PTHR43418:SF4">
    <property type="entry name" value="MULTIFUNCTIONAL TRYPTOPHAN BIOSYNTHESIS PROTEIN"/>
    <property type="match status" value="1"/>
</dbReference>
<dbReference type="InterPro" id="IPR006221">
    <property type="entry name" value="TrpG/PapA_dom"/>
</dbReference>
<dbReference type="PROSITE" id="PS51273">
    <property type="entry name" value="GATASE_TYPE_1"/>
    <property type="match status" value="1"/>
</dbReference>
<evidence type="ECO:0000259" key="2">
    <source>
        <dbReference type="Pfam" id="PF00117"/>
    </source>
</evidence>
<keyword evidence="4" id="KW-1185">Reference proteome</keyword>
<name>A0ABV2G776_9BACL</name>
<proteinExistence type="predicted"/>
<dbReference type="CDD" id="cd01743">
    <property type="entry name" value="GATase1_Anthranilate_Synthase"/>
    <property type="match status" value="1"/>
</dbReference>
<dbReference type="Pfam" id="PF00117">
    <property type="entry name" value="GATase"/>
    <property type="match status" value="1"/>
</dbReference>
<accession>A0ABV2G776</accession>
<dbReference type="PRINTS" id="PR00097">
    <property type="entry name" value="ANTSNTHASEII"/>
</dbReference>
<organism evidence="3 4">
    <name type="scientific">Bhargavaea ullalensis</name>
    <dbReference type="NCBI Taxonomy" id="1265685"/>
    <lineage>
        <taxon>Bacteria</taxon>
        <taxon>Bacillati</taxon>
        <taxon>Bacillota</taxon>
        <taxon>Bacilli</taxon>
        <taxon>Bacillales</taxon>
        <taxon>Caryophanaceae</taxon>
        <taxon>Bhargavaea</taxon>
    </lineage>
</organism>
<reference evidence="3 4" key="1">
    <citation type="submission" date="2024-06" db="EMBL/GenBank/DDBJ databases">
        <title>Genomic Encyclopedia of Type Strains, Phase IV (KMG-IV): sequencing the most valuable type-strain genomes for metagenomic binning, comparative biology and taxonomic classification.</title>
        <authorList>
            <person name="Goeker M."/>
        </authorList>
    </citation>
    <scope>NUCLEOTIDE SEQUENCE [LARGE SCALE GENOMIC DNA]</scope>
    <source>
        <strain evidence="3 4">DSM 26128</strain>
    </source>
</reference>
<evidence type="ECO:0000313" key="4">
    <source>
        <dbReference type="Proteomes" id="UP001549099"/>
    </source>
</evidence>
<comment type="caution">
    <text evidence="3">The sequence shown here is derived from an EMBL/GenBank/DDBJ whole genome shotgun (WGS) entry which is preliminary data.</text>
</comment>
<gene>
    <name evidence="3" type="ORF">ABID49_000009</name>
</gene>
<feature type="domain" description="Glutamine amidotransferase" evidence="2">
    <location>
        <begin position="3"/>
        <end position="188"/>
    </location>
</feature>
<dbReference type="PRINTS" id="PR00096">
    <property type="entry name" value="GATASE"/>
</dbReference>